<accession>A0A7W7C7H0</accession>
<evidence type="ECO:0000259" key="1">
    <source>
        <dbReference type="Pfam" id="PF13460"/>
    </source>
</evidence>
<comment type="caution">
    <text evidence="2">The sequence shown here is derived from an EMBL/GenBank/DDBJ whole genome shotgun (WGS) entry which is preliminary data.</text>
</comment>
<dbReference type="AlphaFoldDB" id="A0A7W7C7H0"/>
<dbReference type="SUPFAM" id="SSF51735">
    <property type="entry name" value="NAD(P)-binding Rossmann-fold domains"/>
    <property type="match status" value="1"/>
</dbReference>
<keyword evidence="3" id="KW-1185">Reference proteome</keyword>
<dbReference type="Pfam" id="PF13460">
    <property type="entry name" value="NAD_binding_10"/>
    <property type="match status" value="1"/>
</dbReference>
<dbReference type="InterPro" id="IPR051604">
    <property type="entry name" value="Ergot_Alk_Oxidoreductase"/>
</dbReference>
<reference evidence="2 3" key="1">
    <citation type="submission" date="2020-08" db="EMBL/GenBank/DDBJ databases">
        <title>Sequencing the genomes of 1000 actinobacteria strains.</title>
        <authorList>
            <person name="Klenk H.-P."/>
        </authorList>
    </citation>
    <scope>NUCLEOTIDE SEQUENCE [LARGE SCALE GENOMIC DNA]</scope>
    <source>
        <strain evidence="2 3">DSM 44230</strain>
    </source>
</reference>
<gene>
    <name evidence="2" type="ORF">HNR67_002088</name>
</gene>
<name>A0A7W7C7H0_9PSEU</name>
<dbReference type="Gene3D" id="3.90.25.10">
    <property type="entry name" value="UDP-galactose 4-epimerase, domain 1"/>
    <property type="match status" value="1"/>
</dbReference>
<dbReference type="InterPro" id="IPR036291">
    <property type="entry name" value="NAD(P)-bd_dom_sf"/>
</dbReference>
<organism evidence="2 3">
    <name type="scientific">Crossiella cryophila</name>
    <dbReference type="NCBI Taxonomy" id="43355"/>
    <lineage>
        <taxon>Bacteria</taxon>
        <taxon>Bacillati</taxon>
        <taxon>Actinomycetota</taxon>
        <taxon>Actinomycetes</taxon>
        <taxon>Pseudonocardiales</taxon>
        <taxon>Pseudonocardiaceae</taxon>
        <taxon>Crossiella</taxon>
    </lineage>
</organism>
<protein>
    <submittedName>
        <fullName evidence="2">Uncharacterized protein YbjT (DUF2867 family)</fullName>
    </submittedName>
</protein>
<dbReference type="Gene3D" id="3.40.50.720">
    <property type="entry name" value="NAD(P)-binding Rossmann-like Domain"/>
    <property type="match status" value="1"/>
</dbReference>
<feature type="domain" description="NAD(P)-binding" evidence="1">
    <location>
        <begin position="9"/>
        <end position="123"/>
    </location>
</feature>
<dbReference type="Proteomes" id="UP000533598">
    <property type="component" value="Unassembled WGS sequence"/>
</dbReference>
<dbReference type="InterPro" id="IPR016040">
    <property type="entry name" value="NAD(P)-bd_dom"/>
</dbReference>
<dbReference type="PANTHER" id="PTHR43162:SF1">
    <property type="entry name" value="PRESTALK A DIFFERENTIATION PROTEIN A"/>
    <property type="match status" value="1"/>
</dbReference>
<proteinExistence type="predicted"/>
<dbReference type="EMBL" id="JACHMH010000001">
    <property type="protein sequence ID" value="MBB4675970.1"/>
    <property type="molecule type" value="Genomic_DNA"/>
</dbReference>
<evidence type="ECO:0000313" key="3">
    <source>
        <dbReference type="Proteomes" id="UP000533598"/>
    </source>
</evidence>
<evidence type="ECO:0000313" key="2">
    <source>
        <dbReference type="EMBL" id="MBB4675970.1"/>
    </source>
</evidence>
<dbReference type="PANTHER" id="PTHR43162">
    <property type="match status" value="1"/>
</dbReference>
<dbReference type="RefSeq" id="WP_185001856.1">
    <property type="nucleotide sequence ID" value="NZ_BAAAUI010000021.1"/>
</dbReference>
<sequence length="281" mass="29256">MAEPILVTGATGTTGGRLVRRLLAAGHEVRAASRNPGAANQVRFDWADPGTHAAAVAGVRRMYLVAPPGVADPLPLVAEFLRTALAAGLARVVLLSSSAVPEGAPALGELHALVRLQCPEWTVLRPSWFMQNFLGDHPLAVGLRERGELVSATGTGRIGFIDAGDIAAVAGHALLAETPLNTELVLTGPEALSYADAAAIWTELGVPARHHAVSVTELTQRHIAAGYPPDFAALLAGLDEDIRQGAEDRVTDTVRRLTGREPCALRTVLLGATAGQVPANG</sequence>